<evidence type="ECO:0000313" key="6">
    <source>
        <dbReference type="Proteomes" id="UP000254134"/>
    </source>
</evidence>
<dbReference type="InterPro" id="IPR001296">
    <property type="entry name" value="Glyco_trans_1"/>
</dbReference>
<dbReference type="PANTHER" id="PTHR45947">
    <property type="entry name" value="SULFOQUINOVOSYL TRANSFERASE SQD2"/>
    <property type="match status" value="1"/>
</dbReference>
<dbReference type="SUPFAM" id="SSF53756">
    <property type="entry name" value="UDP-Glycosyltransferase/glycogen phosphorylase"/>
    <property type="match status" value="1"/>
</dbReference>
<feature type="domain" description="Glycosyl transferase family 1" evidence="3">
    <location>
        <begin position="204"/>
        <end position="365"/>
    </location>
</feature>
<evidence type="ECO:0000313" key="5">
    <source>
        <dbReference type="EMBL" id="RDI74866.1"/>
    </source>
</evidence>
<dbReference type="Pfam" id="PF13439">
    <property type="entry name" value="Glyco_transf_4"/>
    <property type="match status" value="1"/>
</dbReference>
<dbReference type="InterPro" id="IPR050194">
    <property type="entry name" value="Glycosyltransferase_grp1"/>
</dbReference>
<organism evidence="5 6">
    <name type="scientific">Gaiella occulta</name>
    <dbReference type="NCBI Taxonomy" id="1002870"/>
    <lineage>
        <taxon>Bacteria</taxon>
        <taxon>Bacillati</taxon>
        <taxon>Actinomycetota</taxon>
        <taxon>Thermoleophilia</taxon>
        <taxon>Gaiellales</taxon>
        <taxon>Gaiellaceae</taxon>
        <taxon>Gaiella</taxon>
    </lineage>
</organism>
<keyword evidence="2 5" id="KW-0808">Transferase</keyword>
<dbReference type="InterPro" id="IPR028098">
    <property type="entry name" value="Glyco_trans_4-like_N"/>
</dbReference>
<dbReference type="Gene3D" id="3.40.50.2000">
    <property type="entry name" value="Glycogen Phosphorylase B"/>
    <property type="match status" value="2"/>
</dbReference>
<dbReference type="RefSeq" id="WP_114796147.1">
    <property type="nucleotide sequence ID" value="NZ_QQZY01000003.1"/>
</dbReference>
<dbReference type="OrthoDB" id="9787111at2"/>
<evidence type="ECO:0000256" key="2">
    <source>
        <dbReference type="ARBA" id="ARBA00022679"/>
    </source>
</evidence>
<dbReference type="GO" id="GO:1901137">
    <property type="term" value="P:carbohydrate derivative biosynthetic process"/>
    <property type="evidence" value="ECO:0007669"/>
    <property type="project" value="UniProtKB-ARBA"/>
</dbReference>
<keyword evidence="1" id="KW-0328">Glycosyltransferase</keyword>
<dbReference type="GO" id="GO:0016758">
    <property type="term" value="F:hexosyltransferase activity"/>
    <property type="evidence" value="ECO:0007669"/>
    <property type="project" value="TreeGrafter"/>
</dbReference>
<keyword evidence="6" id="KW-1185">Reference proteome</keyword>
<accession>A0A7M2YXT8</accession>
<evidence type="ECO:0000259" key="4">
    <source>
        <dbReference type="Pfam" id="PF13439"/>
    </source>
</evidence>
<dbReference type="AlphaFoldDB" id="A0A7M2YXT8"/>
<evidence type="ECO:0000256" key="1">
    <source>
        <dbReference type="ARBA" id="ARBA00022676"/>
    </source>
</evidence>
<feature type="domain" description="Glycosyltransferase subfamily 4-like N-terminal" evidence="4">
    <location>
        <begin position="15"/>
        <end position="188"/>
    </location>
</feature>
<reference evidence="6" key="2">
    <citation type="journal article" date="2019" name="MicrobiologyOpen">
        <title>High-quality draft genome sequence of Gaiella occulta isolated from a 150 meter deep mineral water borehole and comparison with the genome sequences of other deep-branching lineages of the phylum Actinobacteria.</title>
        <authorList>
            <person name="Severino R."/>
            <person name="Froufe H.J.C."/>
            <person name="Barroso C."/>
            <person name="Albuquerque L."/>
            <person name="Lobo-da-Cunha A."/>
            <person name="da Costa M.S."/>
            <person name="Egas C."/>
        </authorList>
    </citation>
    <scope>NUCLEOTIDE SEQUENCE [LARGE SCALE GENOMIC DNA]</scope>
    <source>
        <strain evidence="6">F2-233</strain>
    </source>
</reference>
<proteinExistence type="predicted"/>
<gene>
    <name evidence="5" type="ORF">Gocc_1755</name>
</gene>
<evidence type="ECO:0000259" key="3">
    <source>
        <dbReference type="Pfam" id="PF00534"/>
    </source>
</evidence>
<name>A0A7M2YXT8_9ACTN</name>
<dbReference type="Proteomes" id="UP000254134">
    <property type="component" value="Unassembled WGS sequence"/>
</dbReference>
<comment type="caution">
    <text evidence="5">The sequence shown here is derived from an EMBL/GenBank/DDBJ whole genome shotgun (WGS) entry which is preliminary data.</text>
</comment>
<dbReference type="EMBL" id="QQZY01000003">
    <property type="protein sequence ID" value="RDI74866.1"/>
    <property type="molecule type" value="Genomic_DNA"/>
</dbReference>
<dbReference type="PANTHER" id="PTHR45947:SF3">
    <property type="entry name" value="SULFOQUINOVOSYL TRANSFERASE SQD2"/>
    <property type="match status" value="1"/>
</dbReference>
<sequence>MRLLVASDQWSPDAIGGSARVAADTARALAARGHAVSAIVPAQPDRPARALEDGVEVLRVLRRGRLPQTIGDRLQTRRAARSLPSSSFDILVGHQSSTAAGLAAGMPELPLALVFHASAVLERRYLRSRASGRERVLLGALEPALVAFERRAVTRAAAILVLSEYSRELVLSRHPDAADRIRQVRGGVGSAFLAPPRETAAAVRARHGIPPEAVFLLTTRRLEPRMGLEELIAALASVADERFVLAVTGDGAGRAALEDLVRSLSLNERVRFLGRVDEDELRSLYAAADLFVLPTVAYEGFGMSTIEALASGTPVLGTAVGATPEILAPLDAALIVPRADSAAIAEGLRRIVPRLTPELRSRCASWARAEYAWQEAIEPWEAALERAIDAKRVAGNL</sequence>
<reference evidence="5 6" key="1">
    <citation type="submission" date="2018-07" db="EMBL/GenBank/DDBJ databases">
        <title>High-quality-draft genome sequence of Gaiella occulta.</title>
        <authorList>
            <person name="Severino R."/>
            <person name="Froufe H.J.C."/>
            <person name="Rainey F.A."/>
            <person name="Barroso C."/>
            <person name="Albuquerque L."/>
            <person name="Lobo-Da-Cunha A."/>
            <person name="Da Costa M.S."/>
            <person name="Egas C."/>
        </authorList>
    </citation>
    <scope>NUCLEOTIDE SEQUENCE [LARGE SCALE GENOMIC DNA]</scope>
    <source>
        <strain evidence="5 6">F2-233</strain>
    </source>
</reference>
<dbReference type="Pfam" id="PF00534">
    <property type="entry name" value="Glycos_transf_1"/>
    <property type="match status" value="1"/>
</dbReference>
<dbReference type="CDD" id="cd03801">
    <property type="entry name" value="GT4_PimA-like"/>
    <property type="match status" value="1"/>
</dbReference>
<protein>
    <submittedName>
        <fullName evidence="5">Glycosyltransferase</fullName>
    </submittedName>
</protein>